<dbReference type="Gene3D" id="3.30.70.270">
    <property type="match status" value="1"/>
</dbReference>
<dbReference type="InterPro" id="IPR000160">
    <property type="entry name" value="GGDEF_dom"/>
</dbReference>
<dbReference type="EC" id="2.7.7.65" evidence="1"/>
<feature type="transmembrane region" description="Helical" evidence="3">
    <location>
        <begin position="84"/>
        <end position="103"/>
    </location>
</feature>
<proteinExistence type="predicted"/>
<dbReference type="KEGG" id="ptaw:DW352_05730"/>
<feature type="transmembrane region" description="Helical" evidence="3">
    <location>
        <begin position="29"/>
        <end position="51"/>
    </location>
</feature>
<gene>
    <name evidence="5" type="ORF">DW352_05730</name>
</gene>
<dbReference type="InterPro" id="IPR029787">
    <property type="entry name" value="Nucleotide_cyclase"/>
</dbReference>
<feature type="transmembrane region" description="Helical" evidence="3">
    <location>
        <begin position="184"/>
        <end position="205"/>
    </location>
</feature>
<feature type="domain" description="GGDEF" evidence="4">
    <location>
        <begin position="243"/>
        <end position="375"/>
    </location>
</feature>
<dbReference type="SMART" id="SM00267">
    <property type="entry name" value="GGDEF"/>
    <property type="match status" value="1"/>
</dbReference>
<dbReference type="GO" id="GO:0043709">
    <property type="term" value="P:cell adhesion involved in single-species biofilm formation"/>
    <property type="evidence" value="ECO:0007669"/>
    <property type="project" value="TreeGrafter"/>
</dbReference>
<sequence>MALIGPGILCVFGLSFLWAWAIERKRHYLLLLAAAPALFALGVMVQVFYWPPRTQPNALMSGLFYTTAVLLAAEGILRRSGRRFGLALDLVFLAAIMGGLWYFSHIVPSTLVRVYIQNFSYGAILLTAVFYLTPLMRARAIDRVLFWTLFVFALHFFPRTALTIGTQAPATALAFGASLFWHMLHLSLAVLGAALAAALLAAALSDVIDDLRRERDVDGLTGVLNRRAFEARAEAIIAQDWRKPCSLVACDLDAFKQINDRHGHAAGDHVLTAFGELLRRTARSADVVGRIGGEEFAILLPGSPSSGAYLFAERLRRGLAGTHFPFLPSPGQITASFGIAEHQSGEPFQPFLARADRRLYQAKAAGRNRTIAADTDIVSPVQKPTPA</sequence>
<feature type="transmembrane region" description="Helical" evidence="3">
    <location>
        <begin position="115"/>
        <end position="132"/>
    </location>
</feature>
<comment type="catalytic activity">
    <reaction evidence="2">
        <text>2 GTP = 3',3'-c-di-GMP + 2 diphosphate</text>
        <dbReference type="Rhea" id="RHEA:24898"/>
        <dbReference type="ChEBI" id="CHEBI:33019"/>
        <dbReference type="ChEBI" id="CHEBI:37565"/>
        <dbReference type="ChEBI" id="CHEBI:58805"/>
        <dbReference type="EC" id="2.7.7.65"/>
    </reaction>
</comment>
<reference evidence="5 6" key="1">
    <citation type="submission" date="2018-07" db="EMBL/GenBank/DDBJ databases">
        <authorList>
            <person name="Quirk P.G."/>
            <person name="Krulwich T.A."/>
        </authorList>
    </citation>
    <scope>NUCLEOTIDE SEQUENCE [LARGE SCALE GENOMIC DNA]</scope>
    <source>
        <strain evidence="5 6">CC-BB4</strain>
    </source>
</reference>
<dbReference type="InterPro" id="IPR050469">
    <property type="entry name" value="Diguanylate_Cyclase"/>
</dbReference>
<feature type="transmembrane region" description="Helical" evidence="3">
    <location>
        <begin position="144"/>
        <end position="164"/>
    </location>
</feature>
<protein>
    <recommendedName>
        <fullName evidence="1">diguanylate cyclase</fullName>
        <ecNumber evidence="1">2.7.7.65</ecNumber>
    </recommendedName>
</protein>
<dbReference type="PANTHER" id="PTHR45138:SF9">
    <property type="entry name" value="DIGUANYLATE CYCLASE DGCM-RELATED"/>
    <property type="match status" value="1"/>
</dbReference>
<name>A0A345ZT11_9HYPH</name>
<feature type="transmembrane region" description="Helical" evidence="3">
    <location>
        <begin position="57"/>
        <end position="77"/>
    </location>
</feature>
<evidence type="ECO:0000313" key="5">
    <source>
        <dbReference type="EMBL" id="AXK80058.1"/>
    </source>
</evidence>
<evidence type="ECO:0000256" key="3">
    <source>
        <dbReference type="SAM" id="Phobius"/>
    </source>
</evidence>
<dbReference type="InterPro" id="IPR043128">
    <property type="entry name" value="Rev_trsase/Diguanyl_cyclase"/>
</dbReference>
<dbReference type="PANTHER" id="PTHR45138">
    <property type="entry name" value="REGULATORY COMPONENTS OF SENSORY TRANSDUCTION SYSTEM"/>
    <property type="match status" value="1"/>
</dbReference>
<dbReference type="SUPFAM" id="SSF55073">
    <property type="entry name" value="Nucleotide cyclase"/>
    <property type="match status" value="1"/>
</dbReference>
<keyword evidence="3" id="KW-1133">Transmembrane helix</keyword>
<evidence type="ECO:0000256" key="1">
    <source>
        <dbReference type="ARBA" id="ARBA00012528"/>
    </source>
</evidence>
<dbReference type="NCBIfam" id="TIGR00254">
    <property type="entry name" value="GGDEF"/>
    <property type="match status" value="1"/>
</dbReference>
<evidence type="ECO:0000259" key="4">
    <source>
        <dbReference type="PROSITE" id="PS50887"/>
    </source>
</evidence>
<dbReference type="Pfam" id="PF00990">
    <property type="entry name" value="GGDEF"/>
    <property type="match status" value="1"/>
</dbReference>
<keyword evidence="3" id="KW-0812">Transmembrane</keyword>
<dbReference type="AlphaFoldDB" id="A0A345ZT11"/>
<dbReference type="GO" id="GO:0052621">
    <property type="term" value="F:diguanylate cyclase activity"/>
    <property type="evidence" value="ECO:0007669"/>
    <property type="project" value="UniProtKB-EC"/>
</dbReference>
<accession>A0A345ZT11</accession>
<dbReference type="FunFam" id="3.30.70.270:FF:000001">
    <property type="entry name" value="Diguanylate cyclase domain protein"/>
    <property type="match status" value="1"/>
</dbReference>
<dbReference type="OrthoDB" id="9812260at2"/>
<keyword evidence="3" id="KW-0472">Membrane</keyword>
<keyword evidence="6" id="KW-1185">Reference proteome</keyword>
<dbReference type="GO" id="GO:1902201">
    <property type="term" value="P:negative regulation of bacterial-type flagellum-dependent cell motility"/>
    <property type="evidence" value="ECO:0007669"/>
    <property type="project" value="TreeGrafter"/>
</dbReference>
<feature type="transmembrane region" description="Helical" evidence="3">
    <location>
        <begin position="6"/>
        <end position="22"/>
    </location>
</feature>
<dbReference type="CDD" id="cd01949">
    <property type="entry name" value="GGDEF"/>
    <property type="match status" value="1"/>
</dbReference>
<evidence type="ECO:0000256" key="2">
    <source>
        <dbReference type="ARBA" id="ARBA00034247"/>
    </source>
</evidence>
<dbReference type="PROSITE" id="PS50887">
    <property type="entry name" value="GGDEF"/>
    <property type="match status" value="1"/>
</dbReference>
<organism evidence="5 6">
    <name type="scientific">Pseudolabrys taiwanensis</name>
    <dbReference type="NCBI Taxonomy" id="331696"/>
    <lineage>
        <taxon>Bacteria</taxon>
        <taxon>Pseudomonadati</taxon>
        <taxon>Pseudomonadota</taxon>
        <taxon>Alphaproteobacteria</taxon>
        <taxon>Hyphomicrobiales</taxon>
        <taxon>Xanthobacteraceae</taxon>
        <taxon>Pseudolabrys</taxon>
    </lineage>
</organism>
<evidence type="ECO:0000313" key="6">
    <source>
        <dbReference type="Proteomes" id="UP000254889"/>
    </source>
</evidence>
<dbReference type="GO" id="GO:0005886">
    <property type="term" value="C:plasma membrane"/>
    <property type="evidence" value="ECO:0007669"/>
    <property type="project" value="TreeGrafter"/>
</dbReference>
<dbReference type="EMBL" id="CP031417">
    <property type="protein sequence ID" value="AXK80058.1"/>
    <property type="molecule type" value="Genomic_DNA"/>
</dbReference>
<dbReference type="Proteomes" id="UP000254889">
    <property type="component" value="Chromosome"/>
</dbReference>